<organism evidence="4 5">
    <name type="scientific">Stachybotrys chartarum (strain CBS 109288 / IBT 7711)</name>
    <name type="common">Toxic black mold</name>
    <name type="synonym">Stilbospora chartarum</name>
    <dbReference type="NCBI Taxonomy" id="1280523"/>
    <lineage>
        <taxon>Eukaryota</taxon>
        <taxon>Fungi</taxon>
        <taxon>Dikarya</taxon>
        <taxon>Ascomycota</taxon>
        <taxon>Pezizomycotina</taxon>
        <taxon>Sordariomycetes</taxon>
        <taxon>Hypocreomycetidae</taxon>
        <taxon>Hypocreales</taxon>
        <taxon>Stachybotryaceae</taxon>
        <taxon>Stachybotrys</taxon>
    </lineage>
</organism>
<feature type="compositionally biased region" description="Low complexity" evidence="2">
    <location>
        <begin position="67"/>
        <end position="91"/>
    </location>
</feature>
<dbReference type="SUPFAM" id="SSF48334">
    <property type="entry name" value="DNA repair protein MutS, domain III"/>
    <property type="match status" value="1"/>
</dbReference>
<dbReference type="OrthoDB" id="276261at2759"/>
<keyword evidence="5" id="KW-1185">Reference proteome</keyword>
<dbReference type="InterPro" id="IPR045076">
    <property type="entry name" value="MutS"/>
</dbReference>
<proteinExistence type="inferred from homology"/>
<dbReference type="InterPro" id="IPR017261">
    <property type="entry name" value="DNA_mismatch_repair_MutS/MSH"/>
</dbReference>
<feature type="compositionally biased region" description="Low complexity" evidence="2">
    <location>
        <begin position="20"/>
        <end position="41"/>
    </location>
</feature>
<evidence type="ECO:0000313" key="5">
    <source>
        <dbReference type="Proteomes" id="UP000028045"/>
    </source>
</evidence>
<dbReference type="InterPro" id="IPR036678">
    <property type="entry name" value="MutS_con_dom_sf"/>
</dbReference>
<gene>
    <name evidence="4" type="ORF">S7711_01720</name>
</gene>
<feature type="region of interest" description="Disordered" evidence="2">
    <location>
        <begin position="20"/>
        <end position="91"/>
    </location>
</feature>
<dbReference type="EMBL" id="KL648534">
    <property type="protein sequence ID" value="KEY69269.1"/>
    <property type="molecule type" value="Genomic_DNA"/>
</dbReference>
<dbReference type="GO" id="GO:0005634">
    <property type="term" value="C:nucleus"/>
    <property type="evidence" value="ECO:0007669"/>
    <property type="project" value="TreeGrafter"/>
</dbReference>
<feature type="compositionally biased region" description="Polar residues" evidence="2">
    <location>
        <begin position="42"/>
        <end position="62"/>
    </location>
</feature>
<dbReference type="Gene3D" id="3.30.420.110">
    <property type="entry name" value="MutS, connector domain"/>
    <property type="match status" value="1"/>
</dbReference>
<protein>
    <recommendedName>
        <fullName evidence="3">DNA mismatch repair protein MutS core domain-containing protein</fullName>
    </recommendedName>
</protein>
<dbReference type="HOGENOM" id="CLU_002472_7_4_1"/>
<reference evidence="4 5" key="1">
    <citation type="journal article" date="2014" name="BMC Genomics">
        <title>Comparative genome sequencing reveals chemotype-specific gene clusters in the toxigenic black mold Stachybotrys.</title>
        <authorList>
            <person name="Semeiks J."/>
            <person name="Borek D."/>
            <person name="Otwinowski Z."/>
            <person name="Grishin N.V."/>
        </authorList>
    </citation>
    <scope>NUCLEOTIDE SEQUENCE [LARGE SCALE GENOMIC DNA]</scope>
    <source>
        <strain evidence="5">CBS 109288 / IBT 7711</strain>
    </source>
</reference>
<dbReference type="PANTHER" id="PTHR11361">
    <property type="entry name" value="DNA MISMATCH REPAIR PROTEIN MUTS FAMILY MEMBER"/>
    <property type="match status" value="1"/>
</dbReference>
<dbReference type="InterPro" id="IPR007696">
    <property type="entry name" value="DNA_mismatch_repair_MutS_core"/>
</dbReference>
<sequence length="624" mass="68991">MSPSGYSDASRSISRASSVYFQNSNSSSSARNPLSQSSSSSVFAQHISTSTIESRSAHTPSVASYGATSSRAPTSRPSTRPSTASGRRSRAASASSILGLSDSQSVVCAVSEARGVTPSVGVAFVNVSHGEVVLSQICDNQSYVKTIHKIQMACPSRIIFMASACPPARPSTLYSLIDDLIPEAQIEAFDRSAWSEMAGLEYISTLAFVNDIEPVKVALSGKFYATSSLAAVRAASDYALTYAHVYQVMKYVEGHFNIRFSPHSLRVRYQPSEDTMMIDISAIQSLEIMQNSRTTKSKDCLFGLLNHTATPMGSRMLRSNMLQPPTREDSFISPRHDALAELTTNEEMFREIRKSLKLFHDVEKLLTKLIILPATTDVGFVEEQISQVLMVKSFLESVSGLHKALRPAQSTLLSKVRDLCSPEITIPILGRIRRTIEADVTYMKSPLDLRNQRTFAVKSGINGMLDVARQTYKELTEEVHQHVDELNEACGVAAKLKFDNGRKYWLRIKAADIDDENIPTVLINMVRKKNDVECQTLSLVKLNLRLSDTYNEVVIRSDQVIQDLMVELRREAPHLFRVCESVALVDMISSFAQLATTRDYVRPEITGTLALKAARHPILDKACN</sequence>
<name>A0A084AVE0_STACB</name>
<dbReference type="Proteomes" id="UP000028045">
    <property type="component" value="Unassembled WGS sequence"/>
</dbReference>
<evidence type="ECO:0000259" key="3">
    <source>
        <dbReference type="SMART" id="SM00533"/>
    </source>
</evidence>
<comment type="similarity">
    <text evidence="1">Belongs to the DNA mismatch repair MutS family.</text>
</comment>
<dbReference type="GO" id="GO:0007131">
    <property type="term" value="P:reciprocal meiotic recombination"/>
    <property type="evidence" value="ECO:0007669"/>
    <property type="project" value="TreeGrafter"/>
</dbReference>
<dbReference type="PIRSF" id="PIRSF037677">
    <property type="entry name" value="DNA_mis_repair_Msh6"/>
    <property type="match status" value="1"/>
</dbReference>
<dbReference type="GO" id="GO:0005524">
    <property type="term" value="F:ATP binding"/>
    <property type="evidence" value="ECO:0007669"/>
    <property type="project" value="InterPro"/>
</dbReference>
<accession>A0A084AVE0</accession>
<feature type="domain" description="DNA mismatch repair protein MutS core" evidence="3">
    <location>
        <begin position="296"/>
        <end position="622"/>
    </location>
</feature>
<dbReference type="GO" id="GO:0006298">
    <property type="term" value="P:mismatch repair"/>
    <property type="evidence" value="ECO:0007669"/>
    <property type="project" value="InterPro"/>
</dbReference>
<dbReference type="PANTHER" id="PTHR11361:SF21">
    <property type="entry name" value="MUTS PROTEIN HOMOLOG 4"/>
    <property type="match status" value="1"/>
</dbReference>
<evidence type="ECO:0000256" key="2">
    <source>
        <dbReference type="SAM" id="MobiDB-lite"/>
    </source>
</evidence>
<dbReference type="SMART" id="SM00533">
    <property type="entry name" value="MUTSd"/>
    <property type="match status" value="1"/>
</dbReference>
<dbReference type="Pfam" id="PF05192">
    <property type="entry name" value="MutS_III"/>
    <property type="match status" value="1"/>
</dbReference>
<dbReference type="InterPro" id="IPR036187">
    <property type="entry name" value="DNA_mismatch_repair_MutS_sf"/>
</dbReference>
<evidence type="ECO:0000256" key="1">
    <source>
        <dbReference type="ARBA" id="ARBA00006271"/>
    </source>
</evidence>
<evidence type="ECO:0000313" key="4">
    <source>
        <dbReference type="EMBL" id="KEY69269.1"/>
    </source>
</evidence>
<dbReference type="GO" id="GO:0140664">
    <property type="term" value="F:ATP-dependent DNA damage sensor activity"/>
    <property type="evidence" value="ECO:0007669"/>
    <property type="project" value="InterPro"/>
</dbReference>
<dbReference type="GO" id="GO:0030983">
    <property type="term" value="F:mismatched DNA binding"/>
    <property type="evidence" value="ECO:0007669"/>
    <property type="project" value="InterPro"/>
</dbReference>
<dbReference type="AlphaFoldDB" id="A0A084AVE0"/>
<dbReference type="Gene3D" id="1.10.1420.10">
    <property type="match status" value="2"/>
</dbReference>